<name>A0A3V2P0Q4_SALET</name>
<dbReference type="Proteomes" id="UP000839682">
    <property type="component" value="Unassembled WGS sequence"/>
</dbReference>
<dbReference type="EMBL" id="AAACIV010000038">
    <property type="protein sequence ID" value="EAA7255800.1"/>
    <property type="molecule type" value="Genomic_DNA"/>
</dbReference>
<comment type="caution">
    <text evidence="1">The sequence shown here is derived from an EMBL/GenBank/DDBJ whole genome shotgun (WGS) entry which is preliminary data.</text>
</comment>
<protein>
    <submittedName>
        <fullName evidence="1">Uncharacterized protein</fullName>
    </submittedName>
</protein>
<sequence>MKLCFGVIDQPYDYGDEPGKTTFEVAQDLEERYEIFSHFWDMHKEEIIREAGEMLAYQLVNHLKHKAPLPSVQVMGKTRGIFHRFLEAEEMAGLTINGNQVPTWAARRGIDSRKKNKFTGERRPSFIDGGLFKDSFLAWIDNDAEP</sequence>
<evidence type="ECO:0000313" key="1">
    <source>
        <dbReference type="EMBL" id="EAA7255800.1"/>
    </source>
</evidence>
<reference evidence="1" key="1">
    <citation type="submission" date="2018-07" db="EMBL/GenBank/DDBJ databases">
        <authorList>
            <person name="Ashton P.M."/>
            <person name="Dallman T."/>
            <person name="Nair S."/>
            <person name="De Pinna E."/>
            <person name="Peters T."/>
            <person name="Grant K."/>
        </authorList>
    </citation>
    <scope>NUCLEOTIDE SEQUENCE [LARGE SCALE GENOMIC DNA]</scope>
    <source>
        <strain evidence="1">440016</strain>
    </source>
</reference>
<gene>
    <name evidence="1" type="ORF">DSF98_24610</name>
</gene>
<dbReference type="AlphaFoldDB" id="A0A3V2P0Q4"/>
<proteinExistence type="predicted"/>
<accession>A0A3V2P0Q4</accession>
<organism evidence="1">
    <name type="scientific">Salmonella enterica I</name>
    <dbReference type="NCBI Taxonomy" id="59201"/>
    <lineage>
        <taxon>Bacteria</taxon>
        <taxon>Pseudomonadati</taxon>
        <taxon>Pseudomonadota</taxon>
        <taxon>Gammaproteobacteria</taxon>
        <taxon>Enterobacterales</taxon>
        <taxon>Enterobacteriaceae</taxon>
        <taxon>Salmonella</taxon>
    </lineage>
</organism>